<protein>
    <submittedName>
        <fullName evidence="1">Uncharacterized protein</fullName>
    </submittedName>
</protein>
<organism evidence="1 2">
    <name type="scientific">Pseudomonas migulae</name>
    <dbReference type="NCBI Taxonomy" id="78543"/>
    <lineage>
        <taxon>Bacteria</taxon>
        <taxon>Pseudomonadati</taxon>
        <taxon>Pseudomonadota</taxon>
        <taxon>Gammaproteobacteria</taxon>
        <taxon>Pseudomonadales</taxon>
        <taxon>Pseudomonadaceae</taxon>
        <taxon>Pseudomonas</taxon>
    </lineage>
</organism>
<evidence type="ECO:0000313" key="2">
    <source>
        <dbReference type="Proteomes" id="UP000198985"/>
    </source>
</evidence>
<sequence length="67" mass="7361">MVNSSPPWEKANVLINGVEWVPGSSGVMYPDQTNKIEVEIPEASLQTLRFEVVNHGDLKPDADPAWG</sequence>
<dbReference type="EMBL" id="FNTY01000002">
    <property type="protein sequence ID" value="SEE56582.1"/>
    <property type="molecule type" value="Genomic_DNA"/>
</dbReference>
<evidence type="ECO:0000313" key="1">
    <source>
        <dbReference type="EMBL" id="SEE56582.1"/>
    </source>
</evidence>
<name>A0A1H5JVT7_9PSED</name>
<reference evidence="1 2" key="1">
    <citation type="submission" date="2016-10" db="EMBL/GenBank/DDBJ databases">
        <authorList>
            <person name="de Groot N.N."/>
        </authorList>
    </citation>
    <scope>NUCLEOTIDE SEQUENCE [LARGE SCALE GENOMIC DNA]</scope>
    <source>
        <strain evidence="1 2">BS3662</strain>
    </source>
</reference>
<gene>
    <name evidence="1" type="ORF">SAMN04490194_2827</name>
</gene>
<dbReference type="AlphaFoldDB" id="A0A1H5JVT7"/>
<dbReference type="Proteomes" id="UP000198985">
    <property type="component" value="Unassembled WGS sequence"/>
</dbReference>
<proteinExistence type="predicted"/>
<accession>A0A1H5JVT7</accession>